<protein>
    <submittedName>
        <fullName evidence="2">Uncharacterized protein</fullName>
    </submittedName>
</protein>
<reference evidence="2 3" key="1">
    <citation type="journal article" date="2013" name="J. Biotechnol.">
        <title>Genome sequence of Corynebacterium pseudotuberculosis biovar equi strain 258 and prediction of antigenic targets to improve biotechnological vaccine production.</title>
        <authorList>
            <person name="Soares S.C."/>
            <person name="Trost E."/>
            <person name="Ramos R.T."/>
            <person name="Carneiro A.R."/>
            <person name="Santos A.R."/>
            <person name="Pinto A.C."/>
            <person name="Barbosa E."/>
            <person name="Aburjaile F."/>
            <person name="Ali A."/>
            <person name="Diniz C.A."/>
            <person name="Hassan S.S."/>
            <person name="Fiaux K."/>
            <person name="Guimaraes L.C."/>
            <person name="Bakhtiar S.M."/>
            <person name="Pereira U."/>
            <person name="Almeida S.S."/>
            <person name="Abreu V.A."/>
            <person name="Rocha F.S."/>
            <person name="Dorella F.A."/>
            <person name="Miyoshi A."/>
            <person name="Silva A."/>
            <person name="Azevedo V."/>
            <person name="Tauch A."/>
        </authorList>
    </citation>
    <scope>NUCLEOTIDE SEQUENCE [LARGE SCALE GENOMIC DNA]</scope>
    <source>
        <strain evidence="2 3">258</strain>
    </source>
</reference>
<dbReference type="EMBL" id="CP003540">
    <property type="protein sequence ID" value="QGW56983.1"/>
    <property type="molecule type" value="Genomic_DNA"/>
</dbReference>
<evidence type="ECO:0000313" key="3">
    <source>
        <dbReference type="Proteomes" id="UP000006465"/>
    </source>
</evidence>
<gene>
    <name evidence="2" type="ORF">CP258_09945</name>
</gene>
<proteinExistence type="predicted"/>
<organism evidence="2 3">
    <name type="scientific">Corynebacterium pseudotuberculosis 258</name>
    <dbReference type="NCBI Taxonomy" id="1168865"/>
    <lineage>
        <taxon>Bacteria</taxon>
        <taxon>Bacillati</taxon>
        <taxon>Actinomycetota</taxon>
        <taxon>Actinomycetes</taxon>
        <taxon>Mycobacteriales</taxon>
        <taxon>Corynebacteriaceae</taxon>
        <taxon>Corynebacterium</taxon>
    </lineage>
</organism>
<accession>A0AAX1FKV9</accession>
<evidence type="ECO:0000313" key="2">
    <source>
        <dbReference type="EMBL" id="QGW56983.1"/>
    </source>
</evidence>
<feature type="region of interest" description="Disordered" evidence="1">
    <location>
        <begin position="1"/>
        <end position="22"/>
    </location>
</feature>
<dbReference type="AlphaFoldDB" id="A0AAX1FKV9"/>
<dbReference type="KEGG" id="coe:CP258_09945"/>
<evidence type="ECO:0000256" key="1">
    <source>
        <dbReference type="SAM" id="MobiDB-lite"/>
    </source>
</evidence>
<sequence>MFPNAVEPSLERSQQKNADLVDSPAPVMHCGLSLISKAYLHNSNGLLITQEKWQHWAGE</sequence>
<name>A0AAX1FKV9_CORPS</name>
<dbReference type="Proteomes" id="UP000006465">
    <property type="component" value="Chromosome"/>
</dbReference>